<protein>
    <submittedName>
        <fullName evidence="1">Uncharacterized protein</fullName>
    </submittedName>
</protein>
<keyword evidence="2" id="KW-1185">Reference proteome</keyword>
<gene>
    <name evidence="1" type="ORF">GUJ93_ZPchr0006g42377</name>
</gene>
<dbReference type="Proteomes" id="UP000729402">
    <property type="component" value="Unassembled WGS sequence"/>
</dbReference>
<evidence type="ECO:0000313" key="1">
    <source>
        <dbReference type="EMBL" id="KAG8075988.1"/>
    </source>
</evidence>
<name>A0A8J5SM73_ZIZPA</name>
<comment type="caution">
    <text evidence="1">The sequence shown here is derived from an EMBL/GenBank/DDBJ whole genome shotgun (WGS) entry which is preliminary data.</text>
</comment>
<dbReference type="AlphaFoldDB" id="A0A8J5SM73"/>
<sequence>MPSARLSASASSAHLPASRWPPSCLPVARLHVAASGPSARLPVAASACLPASRWPPPCLPVAASPPPRVPVAASTPFARLPASRWPPPRLSTSPPLPSTSVRNKGVDKIVGYAFNSIFDHVCCSNFVWFHIMHLSSNPWNVI</sequence>
<organism evidence="1 2">
    <name type="scientific">Zizania palustris</name>
    <name type="common">Northern wild rice</name>
    <dbReference type="NCBI Taxonomy" id="103762"/>
    <lineage>
        <taxon>Eukaryota</taxon>
        <taxon>Viridiplantae</taxon>
        <taxon>Streptophyta</taxon>
        <taxon>Embryophyta</taxon>
        <taxon>Tracheophyta</taxon>
        <taxon>Spermatophyta</taxon>
        <taxon>Magnoliopsida</taxon>
        <taxon>Liliopsida</taxon>
        <taxon>Poales</taxon>
        <taxon>Poaceae</taxon>
        <taxon>BOP clade</taxon>
        <taxon>Oryzoideae</taxon>
        <taxon>Oryzeae</taxon>
        <taxon>Zizaniinae</taxon>
        <taxon>Zizania</taxon>
    </lineage>
</organism>
<evidence type="ECO:0000313" key="2">
    <source>
        <dbReference type="Proteomes" id="UP000729402"/>
    </source>
</evidence>
<reference evidence="1" key="1">
    <citation type="journal article" date="2021" name="bioRxiv">
        <title>Whole Genome Assembly and Annotation of Northern Wild Rice, Zizania palustris L., Supports a Whole Genome Duplication in the Zizania Genus.</title>
        <authorList>
            <person name="Haas M."/>
            <person name="Kono T."/>
            <person name="Macchietto M."/>
            <person name="Millas R."/>
            <person name="McGilp L."/>
            <person name="Shao M."/>
            <person name="Duquette J."/>
            <person name="Hirsch C.N."/>
            <person name="Kimball J."/>
        </authorList>
    </citation>
    <scope>NUCLEOTIDE SEQUENCE</scope>
    <source>
        <tissue evidence="1">Fresh leaf tissue</tissue>
    </source>
</reference>
<accession>A0A8J5SM73</accession>
<dbReference type="EMBL" id="JAAALK010000283">
    <property type="protein sequence ID" value="KAG8075988.1"/>
    <property type="molecule type" value="Genomic_DNA"/>
</dbReference>
<proteinExistence type="predicted"/>
<reference evidence="1" key="2">
    <citation type="submission" date="2021-02" db="EMBL/GenBank/DDBJ databases">
        <authorList>
            <person name="Kimball J.A."/>
            <person name="Haas M.W."/>
            <person name="Macchietto M."/>
            <person name="Kono T."/>
            <person name="Duquette J."/>
            <person name="Shao M."/>
        </authorList>
    </citation>
    <scope>NUCLEOTIDE SEQUENCE</scope>
    <source>
        <tissue evidence="1">Fresh leaf tissue</tissue>
    </source>
</reference>